<keyword evidence="1" id="KW-0732">Signal</keyword>
<keyword evidence="3" id="KW-1185">Reference proteome</keyword>
<sequence length="227" mass="24409">MHTPASLWLLVSPWPLVGQEVSNGGELLPRFLWLRSGASPLLSLVPRHPEAPQKWQLEGSRGIHSPRPCPAGACEQGWAAARGPPSALNGPRVRFPPLEPHAAPELQELQTELELAVPVFVEDPAPGEHRDSGTGPRVKKAKYSLPGILLGGLVVAAQMCRPSCSEDRQQLLQLDSGLPCEPCTDCRASPLPSHARGQVVSELPLWPQAPLAKWAPQGREPLPPSSV</sequence>
<dbReference type="EMBL" id="OX460345">
    <property type="protein sequence ID" value="CAI9173872.1"/>
    <property type="molecule type" value="Genomic_DNA"/>
</dbReference>
<protein>
    <submittedName>
        <fullName evidence="2">Uncharacterized protein</fullName>
    </submittedName>
</protein>
<reference evidence="2" key="1">
    <citation type="submission" date="2023-04" db="EMBL/GenBank/DDBJ databases">
        <authorList>
            <consortium name="ELIXIR-Norway"/>
        </authorList>
    </citation>
    <scope>NUCLEOTIDE SEQUENCE [LARGE SCALE GENOMIC DNA]</scope>
</reference>
<evidence type="ECO:0000313" key="2">
    <source>
        <dbReference type="EMBL" id="CAI9173872.1"/>
    </source>
</evidence>
<name>A0ABN8ZIY2_RANTA</name>
<feature type="chain" id="PRO_5047203607" evidence="1">
    <location>
        <begin position="19"/>
        <end position="227"/>
    </location>
</feature>
<dbReference type="Proteomes" id="UP001176941">
    <property type="component" value="Chromosome 34"/>
</dbReference>
<gene>
    <name evidence="2" type="ORF">MRATA1EN1_LOCUS22834</name>
</gene>
<feature type="signal peptide" evidence="1">
    <location>
        <begin position="1"/>
        <end position="18"/>
    </location>
</feature>
<accession>A0ABN8ZIY2</accession>
<evidence type="ECO:0000256" key="1">
    <source>
        <dbReference type="SAM" id="SignalP"/>
    </source>
</evidence>
<proteinExistence type="predicted"/>
<organism evidence="2 3">
    <name type="scientific">Rangifer tarandus platyrhynchus</name>
    <name type="common">Svalbard reindeer</name>
    <dbReference type="NCBI Taxonomy" id="3082113"/>
    <lineage>
        <taxon>Eukaryota</taxon>
        <taxon>Metazoa</taxon>
        <taxon>Chordata</taxon>
        <taxon>Craniata</taxon>
        <taxon>Vertebrata</taxon>
        <taxon>Euteleostomi</taxon>
        <taxon>Mammalia</taxon>
        <taxon>Eutheria</taxon>
        <taxon>Laurasiatheria</taxon>
        <taxon>Artiodactyla</taxon>
        <taxon>Ruminantia</taxon>
        <taxon>Pecora</taxon>
        <taxon>Cervidae</taxon>
        <taxon>Odocoileinae</taxon>
        <taxon>Rangifer</taxon>
    </lineage>
</organism>
<evidence type="ECO:0000313" key="3">
    <source>
        <dbReference type="Proteomes" id="UP001176941"/>
    </source>
</evidence>